<reference evidence="2 3" key="1">
    <citation type="journal article" date="2013" name="Proc. Natl. Acad. Sci. U.S.A.">
        <title>The king cobra genome reveals dynamic gene evolution and adaptation in the snake venom system.</title>
        <authorList>
            <person name="Vonk F.J."/>
            <person name="Casewell N.R."/>
            <person name="Henkel C.V."/>
            <person name="Heimberg A.M."/>
            <person name="Jansen H.J."/>
            <person name="McCleary R.J."/>
            <person name="Kerkkamp H.M."/>
            <person name="Vos R.A."/>
            <person name="Guerreiro I."/>
            <person name="Calvete J.J."/>
            <person name="Wuster W."/>
            <person name="Woods A.E."/>
            <person name="Logan J.M."/>
            <person name="Harrison R.A."/>
            <person name="Castoe T.A."/>
            <person name="de Koning A.P."/>
            <person name="Pollock D.D."/>
            <person name="Yandell M."/>
            <person name="Calderon D."/>
            <person name="Renjifo C."/>
            <person name="Currier R.B."/>
            <person name="Salgado D."/>
            <person name="Pla D."/>
            <person name="Sanz L."/>
            <person name="Hyder A.S."/>
            <person name="Ribeiro J.M."/>
            <person name="Arntzen J.W."/>
            <person name="van den Thillart G.E."/>
            <person name="Boetzer M."/>
            <person name="Pirovano W."/>
            <person name="Dirks R.P."/>
            <person name="Spaink H.P."/>
            <person name="Duboule D."/>
            <person name="McGlinn E."/>
            <person name="Kini R.M."/>
            <person name="Richardson M.K."/>
        </authorList>
    </citation>
    <scope>NUCLEOTIDE SEQUENCE</scope>
    <source>
        <tissue evidence="2">Blood</tissue>
    </source>
</reference>
<name>V8PAY5_OPHHA</name>
<gene>
    <name evidence="2" type="ORF">L345_03023</name>
</gene>
<dbReference type="AlphaFoldDB" id="V8PAY5"/>
<evidence type="ECO:0000256" key="1">
    <source>
        <dbReference type="SAM" id="MobiDB-lite"/>
    </source>
</evidence>
<organism evidence="2 3">
    <name type="scientific">Ophiophagus hannah</name>
    <name type="common">King cobra</name>
    <name type="synonym">Naja hannah</name>
    <dbReference type="NCBI Taxonomy" id="8665"/>
    <lineage>
        <taxon>Eukaryota</taxon>
        <taxon>Metazoa</taxon>
        <taxon>Chordata</taxon>
        <taxon>Craniata</taxon>
        <taxon>Vertebrata</taxon>
        <taxon>Euteleostomi</taxon>
        <taxon>Lepidosauria</taxon>
        <taxon>Squamata</taxon>
        <taxon>Bifurcata</taxon>
        <taxon>Unidentata</taxon>
        <taxon>Episquamata</taxon>
        <taxon>Toxicofera</taxon>
        <taxon>Serpentes</taxon>
        <taxon>Colubroidea</taxon>
        <taxon>Elapidae</taxon>
        <taxon>Elapinae</taxon>
        <taxon>Ophiophagus</taxon>
    </lineage>
</organism>
<keyword evidence="3" id="KW-1185">Reference proteome</keyword>
<proteinExistence type="predicted"/>
<evidence type="ECO:0000313" key="2">
    <source>
        <dbReference type="EMBL" id="ETE71161.1"/>
    </source>
</evidence>
<dbReference type="EMBL" id="AZIM01000421">
    <property type="protein sequence ID" value="ETE71161.1"/>
    <property type="molecule type" value="Genomic_DNA"/>
</dbReference>
<accession>V8PAY5</accession>
<comment type="caution">
    <text evidence="2">The sequence shown here is derived from an EMBL/GenBank/DDBJ whole genome shotgun (WGS) entry which is preliminary data.</text>
</comment>
<feature type="non-terminal residue" evidence="2">
    <location>
        <position position="1"/>
    </location>
</feature>
<sequence>MGSSDQSSSGKAPKNQPQKMSLQVPRSFGVIYSPESTEYPGMSIMTTVIDGSPGWRKVPNYPPYSQSLSGFQDPIGLLKEGELAKQAFLPPWTGSGNEK</sequence>
<feature type="region of interest" description="Disordered" evidence="1">
    <location>
        <begin position="1"/>
        <end position="26"/>
    </location>
</feature>
<feature type="compositionally biased region" description="Polar residues" evidence="1">
    <location>
        <begin position="1"/>
        <end position="21"/>
    </location>
</feature>
<protein>
    <submittedName>
        <fullName evidence="2">Uncharacterized protein</fullName>
    </submittedName>
</protein>
<evidence type="ECO:0000313" key="3">
    <source>
        <dbReference type="Proteomes" id="UP000018936"/>
    </source>
</evidence>
<dbReference type="Proteomes" id="UP000018936">
    <property type="component" value="Unassembled WGS sequence"/>
</dbReference>